<dbReference type="EMBL" id="JANPWB010000004">
    <property type="protein sequence ID" value="KAJ1190947.1"/>
    <property type="molecule type" value="Genomic_DNA"/>
</dbReference>
<gene>
    <name evidence="2" type="ORF">NDU88_000265</name>
</gene>
<dbReference type="AlphaFoldDB" id="A0AAV7UQA6"/>
<sequence>MTIMHWRKEGLFLPFKISSVPQAMELPVYHPFSKVLGQSNRGEDEEKVRNENKKQMDREKEKKARNEDEEQMDREEEKKARNKSKKLTDGEEGKKMRSGMFGLKPSPGALLDTP</sequence>
<keyword evidence="3" id="KW-1185">Reference proteome</keyword>
<organism evidence="2 3">
    <name type="scientific">Pleurodeles waltl</name>
    <name type="common">Iberian ribbed newt</name>
    <dbReference type="NCBI Taxonomy" id="8319"/>
    <lineage>
        <taxon>Eukaryota</taxon>
        <taxon>Metazoa</taxon>
        <taxon>Chordata</taxon>
        <taxon>Craniata</taxon>
        <taxon>Vertebrata</taxon>
        <taxon>Euteleostomi</taxon>
        <taxon>Amphibia</taxon>
        <taxon>Batrachia</taxon>
        <taxon>Caudata</taxon>
        <taxon>Salamandroidea</taxon>
        <taxon>Salamandridae</taxon>
        <taxon>Pleurodelinae</taxon>
        <taxon>Pleurodeles</taxon>
    </lineage>
</organism>
<protein>
    <submittedName>
        <fullName evidence="2">Uncharacterized protein</fullName>
    </submittedName>
</protein>
<reference evidence="2" key="1">
    <citation type="journal article" date="2022" name="bioRxiv">
        <title>Sequencing and chromosome-scale assembly of the giantPleurodeles waltlgenome.</title>
        <authorList>
            <person name="Brown T."/>
            <person name="Elewa A."/>
            <person name="Iarovenko S."/>
            <person name="Subramanian E."/>
            <person name="Araus A.J."/>
            <person name="Petzold A."/>
            <person name="Susuki M."/>
            <person name="Suzuki K.-i.T."/>
            <person name="Hayashi T."/>
            <person name="Toyoda A."/>
            <person name="Oliveira C."/>
            <person name="Osipova E."/>
            <person name="Leigh N.D."/>
            <person name="Simon A."/>
            <person name="Yun M.H."/>
        </authorList>
    </citation>
    <scope>NUCLEOTIDE SEQUENCE</scope>
    <source>
        <strain evidence="2">20211129_DDA</strain>
        <tissue evidence="2">Liver</tissue>
    </source>
</reference>
<evidence type="ECO:0000313" key="2">
    <source>
        <dbReference type="EMBL" id="KAJ1190947.1"/>
    </source>
</evidence>
<evidence type="ECO:0000256" key="1">
    <source>
        <dbReference type="SAM" id="MobiDB-lite"/>
    </source>
</evidence>
<accession>A0AAV7UQA6</accession>
<feature type="region of interest" description="Disordered" evidence="1">
    <location>
        <begin position="34"/>
        <end position="114"/>
    </location>
</feature>
<name>A0AAV7UQA6_PLEWA</name>
<comment type="caution">
    <text evidence="2">The sequence shown here is derived from an EMBL/GenBank/DDBJ whole genome shotgun (WGS) entry which is preliminary data.</text>
</comment>
<feature type="compositionally biased region" description="Basic and acidic residues" evidence="1">
    <location>
        <begin position="41"/>
        <end position="66"/>
    </location>
</feature>
<proteinExistence type="predicted"/>
<dbReference type="Proteomes" id="UP001066276">
    <property type="component" value="Chromosome 2_2"/>
</dbReference>
<evidence type="ECO:0000313" key="3">
    <source>
        <dbReference type="Proteomes" id="UP001066276"/>
    </source>
</evidence>
<feature type="compositionally biased region" description="Basic and acidic residues" evidence="1">
    <location>
        <begin position="86"/>
        <end position="95"/>
    </location>
</feature>